<dbReference type="InterPro" id="IPR051359">
    <property type="entry name" value="CaCA_antiporter"/>
</dbReference>
<dbReference type="PANTHER" id="PTHR12266:SF0">
    <property type="entry name" value="MITOCHONDRIAL SODIUM_CALCIUM EXCHANGER PROTEIN"/>
    <property type="match status" value="1"/>
</dbReference>
<feature type="non-terminal residue" evidence="10">
    <location>
        <position position="1"/>
    </location>
</feature>
<dbReference type="GO" id="GO:0005432">
    <property type="term" value="F:calcium:sodium antiporter activity"/>
    <property type="evidence" value="ECO:0007669"/>
    <property type="project" value="TreeGrafter"/>
</dbReference>
<dbReference type="FunCoup" id="R7U871">
    <property type="interactions" value="4"/>
</dbReference>
<keyword evidence="4" id="KW-0109">Calcium transport</keyword>
<dbReference type="Gene3D" id="1.20.1420.30">
    <property type="entry name" value="NCX, central ion-binding region"/>
    <property type="match status" value="2"/>
</dbReference>
<dbReference type="GO" id="GO:0016020">
    <property type="term" value="C:membrane"/>
    <property type="evidence" value="ECO:0007669"/>
    <property type="project" value="UniProtKB-SubCell"/>
</dbReference>
<evidence type="ECO:0000256" key="5">
    <source>
        <dbReference type="ARBA" id="ARBA00022692"/>
    </source>
</evidence>
<evidence type="ECO:0000256" key="7">
    <source>
        <dbReference type="ARBA" id="ARBA00023136"/>
    </source>
</evidence>
<feature type="transmembrane region" description="Helical" evidence="8">
    <location>
        <begin position="119"/>
        <end position="140"/>
    </location>
</feature>
<dbReference type="OMA" id="AANYFCS"/>
<dbReference type="OrthoDB" id="407410at2759"/>
<evidence type="ECO:0000313" key="11">
    <source>
        <dbReference type="EnsemblMetazoa" id="CapteP98549"/>
    </source>
</evidence>
<evidence type="ECO:0000313" key="10">
    <source>
        <dbReference type="EMBL" id="ELU02575.1"/>
    </source>
</evidence>
<feature type="transmembrane region" description="Helical" evidence="8">
    <location>
        <begin position="361"/>
        <end position="378"/>
    </location>
</feature>
<feature type="transmembrane region" description="Helical" evidence="8">
    <location>
        <begin position="177"/>
        <end position="201"/>
    </location>
</feature>
<gene>
    <name evidence="10" type="ORF">CAPTEDRAFT_98549</name>
</gene>
<organism evidence="10">
    <name type="scientific">Capitella teleta</name>
    <name type="common">Polychaete worm</name>
    <dbReference type="NCBI Taxonomy" id="283909"/>
    <lineage>
        <taxon>Eukaryota</taxon>
        <taxon>Metazoa</taxon>
        <taxon>Spiralia</taxon>
        <taxon>Lophotrochozoa</taxon>
        <taxon>Annelida</taxon>
        <taxon>Polychaeta</taxon>
        <taxon>Sedentaria</taxon>
        <taxon>Scolecida</taxon>
        <taxon>Capitellidae</taxon>
        <taxon>Capitella</taxon>
    </lineage>
</organism>
<keyword evidence="2" id="KW-0813">Transport</keyword>
<dbReference type="Proteomes" id="UP000014760">
    <property type="component" value="Unassembled WGS sequence"/>
</dbReference>
<dbReference type="PANTHER" id="PTHR12266">
    <property type="entry name" value="NA+/CA2+ K+ INDEPENDENT EXCHANGER"/>
    <property type="match status" value="1"/>
</dbReference>
<reference evidence="11" key="3">
    <citation type="submission" date="2015-06" db="UniProtKB">
        <authorList>
            <consortium name="EnsemblMetazoa"/>
        </authorList>
    </citation>
    <scope>IDENTIFICATION</scope>
</reference>
<accession>R7U871</accession>
<feature type="transmembrane region" description="Helical" evidence="8">
    <location>
        <begin position="384"/>
        <end position="406"/>
    </location>
</feature>
<keyword evidence="12" id="KW-1185">Reference proteome</keyword>
<protein>
    <recommendedName>
        <fullName evidence="9">Sodium/calcium exchanger membrane region domain-containing protein</fullName>
    </recommendedName>
</protein>
<dbReference type="InterPro" id="IPR004837">
    <property type="entry name" value="NaCa_Exmemb"/>
</dbReference>
<reference evidence="10 12" key="2">
    <citation type="journal article" date="2013" name="Nature">
        <title>Insights into bilaterian evolution from three spiralian genomes.</title>
        <authorList>
            <person name="Simakov O."/>
            <person name="Marletaz F."/>
            <person name="Cho S.J."/>
            <person name="Edsinger-Gonzales E."/>
            <person name="Havlak P."/>
            <person name="Hellsten U."/>
            <person name="Kuo D.H."/>
            <person name="Larsson T."/>
            <person name="Lv J."/>
            <person name="Arendt D."/>
            <person name="Savage R."/>
            <person name="Osoegawa K."/>
            <person name="de Jong P."/>
            <person name="Grimwood J."/>
            <person name="Chapman J.A."/>
            <person name="Shapiro H."/>
            <person name="Aerts A."/>
            <person name="Otillar R.P."/>
            <person name="Terry A.Y."/>
            <person name="Boore J.L."/>
            <person name="Grigoriev I.V."/>
            <person name="Lindberg D.R."/>
            <person name="Seaver E.C."/>
            <person name="Weisblat D.A."/>
            <person name="Putnam N.H."/>
            <person name="Rokhsar D.S."/>
        </authorList>
    </citation>
    <scope>NUCLEOTIDE SEQUENCE</scope>
    <source>
        <strain evidence="10 12">I ESC-2004</strain>
    </source>
</reference>
<dbReference type="EMBL" id="KB303899">
    <property type="protein sequence ID" value="ELU02575.1"/>
    <property type="molecule type" value="Genomic_DNA"/>
</dbReference>
<keyword evidence="4" id="KW-0406">Ion transport</keyword>
<evidence type="ECO:0000256" key="1">
    <source>
        <dbReference type="ARBA" id="ARBA00004141"/>
    </source>
</evidence>
<feature type="domain" description="Sodium/calcium exchanger membrane region" evidence="9">
    <location>
        <begin position="53"/>
        <end position="195"/>
    </location>
</feature>
<keyword evidence="3" id="KW-0050">Antiport</keyword>
<feature type="transmembrane region" description="Helical" evidence="8">
    <location>
        <begin position="427"/>
        <end position="448"/>
    </location>
</feature>
<keyword evidence="7 8" id="KW-0472">Membrane</keyword>
<dbReference type="InterPro" id="IPR044880">
    <property type="entry name" value="NCX_ion-bd_dom_sf"/>
</dbReference>
<keyword evidence="6 8" id="KW-1133">Transmembrane helix</keyword>
<feature type="transmembrane region" description="Helical" evidence="8">
    <location>
        <begin position="468"/>
        <end position="489"/>
    </location>
</feature>
<evidence type="ECO:0000256" key="4">
    <source>
        <dbReference type="ARBA" id="ARBA00022568"/>
    </source>
</evidence>
<feature type="transmembrane region" description="Helical" evidence="8">
    <location>
        <begin position="152"/>
        <end position="171"/>
    </location>
</feature>
<feature type="transmembrane region" description="Helical" evidence="8">
    <location>
        <begin position="43"/>
        <end position="64"/>
    </location>
</feature>
<evidence type="ECO:0000256" key="8">
    <source>
        <dbReference type="SAM" id="Phobius"/>
    </source>
</evidence>
<keyword evidence="4" id="KW-0106">Calcium</keyword>
<dbReference type="HOGENOM" id="CLU_004979_3_1_1"/>
<feature type="domain" description="Sodium/calcium exchanger membrane region" evidence="9">
    <location>
        <begin position="363"/>
        <end position="513"/>
    </location>
</feature>
<proteinExistence type="predicted"/>
<name>R7U871_CAPTE</name>
<reference evidence="12" key="1">
    <citation type="submission" date="2012-12" db="EMBL/GenBank/DDBJ databases">
        <authorList>
            <person name="Hellsten U."/>
            <person name="Grimwood J."/>
            <person name="Chapman J.A."/>
            <person name="Shapiro H."/>
            <person name="Aerts A."/>
            <person name="Otillar R.P."/>
            <person name="Terry A.Y."/>
            <person name="Boore J.L."/>
            <person name="Simakov O."/>
            <person name="Marletaz F."/>
            <person name="Cho S.-J."/>
            <person name="Edsinger-Gonzales E."/>
            <person name="Havlak P."/>
            <person name="Kuo D.-H."/>
            <person name="Larsson T."/>
            <person name="Lv J."/>
            <person name="Arendt D."/>
            <person name="Savage R."/>
            <person name="Osoegawa K."/>
            <person name="de Jong P."/>
            <person name="Lindberg D.R."/>
            <person name="Seaver E.C."/>
            <person name="Weisblat D.A."/>
            <person name="Putnam N.H."/>
            <person name="Grigoriev I.V."/>
            <person name="Rokhsar D.S."/>
        </authorList>
    </citation>
    <scope>NUCLEOTIDE SEQUENCE</scope>
    <source>
        <strain evidence="12">I ESC-2004</strain>
    </source>
</reference>
<evidence type="ECO:0000313" key="12">
    <source>
        <dbReference type="Proteomes" id="UP000014760"/>
    </source>
</evidence>
<feature type="transmembrane region" description="Helical" evidence="8">
    <location>
        <begin position="305"/>
        <end position="325"/>
    </location>
</feature>
<dbReference type="EnsemblMetazoa" id="CapteT98549">
    <property type="protein sequence ID" value="CapteP98549"/>
    <property type="gene ID" value="CapteG98549"/>
</dbReference>
<feature type="transmembrane region" description="Helical" evidence="8">
    <location>
        <begin position="496"/>
        <end position="514"/>
    </location>
</feature>
<feature type="transmembrane region" description="Helical" evidence="8">
    <location>
        <begin position="331"/>
        <end position="349"/>
    </location>
</feature>
<sequence>CRDVHHFNASYQCTFVRRTVDCQFNEGFLDYIQIVYCTLSYQLLPLALTVMILWLTFLFMLLAITADDFFCPSLVVIKDTLRLSDNIAGVTLLAFGNGAPDVFSAISAVKGSKGGDMGMAFGALLGAGVFLTSVVAGSVACVKPFHAAERPFLRDIIFYLGTIYFTFYVIYYGTISLLQATMFLVVYAVYVIVVLVGRCVYQSEKRKRQQQLQEVGQNDNEGQLVSYASSCEVHVTLSWRRSASIRETASALSPLTARWTDMSCLTKGLVIYKTPGVIILRLAIPVVDEDRPNFNWSRPLNSLQCLISPIIAIFLANPSAALYYIGGMFPVWALVMVIGCVLGIVVFFTSTNEDPPKYHWAFAYLGFLLAVIWIQAIANEIVNILRTFGLVMSISDAILGLTLLAWGNSIGDFVSDIVMARQNRARIGMSACFGGPLFNSLIGVGIPFTLATYHTTNARVMIDRSPMLFVLISGVFLSLCTSLVVAPLMRFKLNKYYGFLMFGIYAIFLVFALLTETGVISLCCSLRTA</sequence>
<dbReference type="Pfam" id="PF01699">
    <property type="entry name" value="Na_Ca_ex"/>
    <property type="match status" value="2"/>
</dbReference>
<dbReference type="EMBL" id="AMQN01008753">
    <property type="status" value="NOT_ANNOTATED_CDS"/>
    <property type="molecule type" value="Genomic_DNA"/>
</dbReference>
<dbReference type="GO" id="GO:0006874">
    <property type="term" value="P:intracellular calcium ion homeostasis"/>
    <property type="evidence" value="ECO:0007669"/>
    <property type="project" value="TreeGrafter"/>
</dbReference>
<comment type="subcellular location">
    <subcellularLocation>
        <location evidence="1">Membrane</location>
        <topology evidence="1">Multi-pass membrane protein</topology>
    </subcellularLocation>
</comment>
<evidence type="ECO:0000256" key="3">
    <source>
        <dbReference type="ARBA" id="ARBA00022449"/>
    </source>
</evidence>
<dbReference type="STRING" id="283909.R7U871"/>
<evidence type="ECO:0000256" key="2">
    <source>
        <dbReference type="ARBA" id="ARBA00022448"/>
    </source>
</evidence>
<evidence type="ECO:0000259" key="9">
    <source>
        <dbReference type="Pfam" id="PF01699"/>
    </source>
</evidence>
<dbReference type="AlphaFoldDB" id="R7U871"/>
<evidence type="ECO:0000256" key="6">
    <source>
        <dbReference type="ARBA" id="ARBA00022989"/>
    </source>
</evidence>
<keyword evidence="5 8" id="KW-0812">Transmembrane</keyword>